<dbReference type="PANTHER" id="PTHR43649">
    <property type="entry name" value="ARABINOSE-BINDING PROTEIN-RELATED"/>
    <property type="match status" value="1"/>
</dbReference>
<name>A0A2T0QXC7_9ACTN</name>
<dbReference type="Pfam" id="PF01547">
    <property type="entry name" value="SBP_bac_1"/>
    <property type="match status" value="1"/>
</dbReference>
<dbReference type="RefSeq" id="WP_245885779.1">
    <property type="nucleotide sequence ID" value="NZ_PVZF01000016.1"/>
</dbReference>
<dbReference type="InterPro" id="IPR006311">
    <property type="entry name" value="TAT_signal"/>
</dbReference>
<feature type="chain" id="PRO_5015412328" evidence="1">
    <location>
        <begin position="28"/>
        <end position="431"/>
    </location>
</feature>
<evidence type="ECO:0000313" key="2">
    <source>
        <dbReference type="EMBL" id="PRY10532.1"/>
    </source>
</evidence>
<evidence type="ECO:0000256" key="1">
    <source>
        <dbReference type="SAM" id="SignalP"/>
    </source>
</evidence>
<dbReference type="InterPro" id="IPR006059">
    <property type="entry name" value="SBP"/>
</dbReference>
<keyword evidence="3" id="KW-1185">Reference proteome</keyword>
<accession>A0A2T0QXC7</accession>
<protein>
    <submittedName>
        <fullName evidence="2">Cellobiose transport system substrate-binding protein</fullName>
    </submittedName>
</protein>
<organism evidence="2 3">
    <name type="scientific">Kineococcus rhizosphaerae</name>
    <dbReference type="NCBI Taxonomy" id="559628"/>
    <lineage>
        <taxon>Bacteria</taxon>
        <taxon>Bacillati</taxon>
        <taxon>Actinomycetota</taxon>
        <taxon>Actinomycetes</taxon>
        <taxon>Kineosporiales</taxon>
        <taxon>Kineosporiaceae</taxon>
        <taxon>Kineococcus</taxon>
    </lineage>
</organism>
<keyword evidence="1" id="KW-0732">Signal</keyword>
<sequence length="431" mass="45066">MNALPQLSMTRRRALALSAAVGGTALASTACSSGGSGGSGDPNTFDFWSFTGIGQKDDVAAYKKLAPEVNVKLTEVGSSTETAQALTTALAGGKVPDLCLIQATELPKFIENAGNFVDLGTLGADDLEGDYLDWVISQAKTSDDVLIGIPTDVGGMGVAYRTDFFAAAGLPTDRTEVGKLWPTWDDFIATGQKYTTATGKPFMDNANTTVFLQAVSQGAEQYYDDEGQPVYDTNPAVRESFDLALKAIAAKVTARLGTFTDGWTAALGKGDFAAMSAPSWMLGSIRSAAPDSKGKWDVAVIPGGSGNWGGSYLVIPARAANPKAAWNYVKTMQSPEQQLQHFLTSGSLPTTPSNYEKPELTGYTDPFFGNAPTGQIFTQSVLGLKAFKVGPNTGEISTAFLDALTGVEQDGAPADAAWDTAVKNAKTAIGA</sequence>
<reference evidence="2 3" key="1">
    <citation type="submission" date="2018-03" db="EMBL/GenBank/DDBJ databases">
        <title>Genomic Encyclopedia of Archaeal and Bacterial Type Strains, Phase II (KMG-II): from individual species to whole genera.</title>
        <authorList>
            <person name="Goeker M."/>
        </authorList>
    </citation>
    <scope>NUCLEOTIDE SEQUENCE [LARGE SCALE GENOMIC DNA]</scope>
    <source>
        <strain evidence="2 3">DSM 19711</strain>
    </source>
</reference>
<dbReference type="PANTHER" id="PTHR43649:SF32">
    <property type="entry name" value="SUGAR BINDING SECRETED PROTEIN"/>
    <property type="match status" value="1"/>
</dbReference>
<dbReference type="SUPFAM" id="SSF53850">
    <property type="entry name" value="Periplasmic binding protein-like II"/>
    <property type="match status" value="1"/>
</dbReference>
<dbReference type="InterPro" id="IPR050490">
    <property type="entry name" value="Bact_solute-bd_prot1"/>
</dbReference>
<dbReference type="Proteomes" id="UP000238083">
    <property type="component" value="Unassembled WGS sequence"/>
</dbReference>
<dbReference type="EMBL" id="PVZF01000016">
    <property type="protein sequence ID" value="PRY10532.1"/>
    <property type="molecule type" value="Genomic_DNA"/>
</dbReference>
<proteinExistence type="predicted"/>
<dbReference type="PROSITE" id="PS51318">
    <property type="entry name" value="TAT"/>
    <property type="match status" value="1"/>
</dbReference>
<comment type="caution">
    <text evidence="2">The sequence shown here is derived from an EMBL/GenBank/DDBJ whole genome shotgun (WGS) entry which is preliminary data.</text>
</comment>
<evidence type="ECO:0000313" key="3">
    <source>
        <dbReference type="Proteomes" id="UP000238083"/>
    </source>
</evidence>
<gene>
    <name evidence="2" type="ORF">CLV37_11685</name>
</gene>
<feature type="signal peptide" evidence="1">
    <location>
        <begin position="1"/>
        <end position="27"/>
    </location>
</feature>
<dbReference type="AlphaFoldDB" id="A0A2T0QXC7"/>
<dbReference type="Gene3D" id="3.40.190.10">
    <property type="entry name" value="Periplasmic binding protein-like II"/>
    <property type="match status" value="1"/>
</dbReference>